<dbReference type="OrthoDB" id="9797172at2"/>
<dbReference type="GeneID" id="97244332"/>
<evidence type="ECO:0000259" key="1">
    <source>
        <dbReference type="PROSITE" id="PS50943"/>
    </source>
</evidence>
<dbReference type="RefSeq" id="WP_062764078.1">
    <property type="nucleotide sequence ID" value="NZ_CP121045.1"/>
</dbReference>
<dbReference type="CDD" id="cd00093">
    <property type="entry name" value="HTH_XRE"/>
    <property type="match status" value="1"/>
</dbReference>
<accession>A0A162KZC5</accession>
<comment type="caution">
    <text evidence="2">The sequence shown here is derived from an EMBL/GenBank/DDBJ whole genome shotgun (WGS) entry which is preliminary data.</text>
</comment>
<gene>
    <name evidence="2" type="ORF">AUP44_04925</name>
</gene>
<dbReference type="PROSITE" id="PS50943">
    <property type="entry name" value="HTH_CROC1"/>
    <property type="match status" value="1"/>
</dbReference>
<evidence type="ECO:0000313" key="2">
    <source>
        <dbReference type="EMBL" id="KYO52517.1"/>
    </source>
</evidence>
<dbReference type="Gene3D" id="1.10.260.40">
    <property type="entry name" value="lambda repressor-like DNA-binding domains"/>
    <property type="match status" value="1"/>
</dbReference>
<dbReference type="Pfam" id="PF01381">
    <property type="entry name" value="HTH_3"/>
    <property type="match status" value="1"/>
</dbReference>
<protein>
    <submittedName>
        <fullName evidence="2">Cro/Cl family transcriptional regulator</fullName>
    </submittedName>
</protein>
<name>A0A162KZC5_9PROT</name>
<dbReference type="InterPro" id="IPR010982">
    <property type="entry name" value="Lambda_DNA-bd_dom_sf"/>
</dbReference>
<organism evidence="2 3">
    <name type="scientific">Tistrella mobilis</name>
    <dbReference type="NCBI Taxonomy" id="171437"/>
    <lineage>
        <taxon>Bacteria</taxon>
        <taxon>Pseudomonadati</taxon>
        <taxon>Pseudomonadota</taxon>
        <taxon>Alphaproteobacteria</taxon>
        <taxon>Geminicoccales</taxon>
        <taxon>Geminicoccaceae</taxon>
        <taxon>Tistrella</taxon>
    </lineage>
</organism>
<dbReference type="EMBL" id="LPZR01000155">
    <property type="protein sequence ID" value="KYO52517.1"/>
    <property type="molecule type" value="Genomic_DNA"/>
</dbReference>
<dbReference type="GO" id="GO:0003677">
    <property type="term" value="F:DNA binding"/>
    <property type="evidence" value="ECO:0007669"/>
    <property type="project" value="InterPro"/>
</dbReference>
<dbReference type="InterPro" id="IPR001387">
    <property type="entry name" value="Cro/C1-type_HTH"/>
</dbReference>
<evidence type="ECO:0000313" key="3">
    <source>
        <dbReference type="Proteomes" id="UP000075787"/>
    </source>
</evidence>
<dbReference type="AlphaFoldDB" id="A0A162KZC5"/>
<dbReference type="SMART" id="SM00530">
    <property type="entry name" value="HTH_XRE"/>
    <property type="match status" value="1"/>
</dbReference>
<proteinExistence type="predicted"/>
<dbReference type="Proteomes" id="UP000075787">
    <property type="component" value="Unassembled WGS sequence"/>
</dbReference>
<reference evidence="2 3" key="1">
    <citation type="submission" date="2015-12" db="EMBL/GenBank/DDBJ databases">
        <title>Genome sequence of Tistrella mobilis MCCC 1A02139.</title>
        <authorList>
            <person name="Lu L."/>
            <person name="Lai Q."/>
            <person name="Shao Z."/>
            <person name="Qian P."/>
        </authorList>
    </citation>
    <scope>NUCLEOTIDE SEQUENCE [LARGE SCALE GENOMIC DNA]</scope>
    <source>
        <strain evidence="2 3">MCCC 1A02139</strain>
    </source>
</reference>
<feature type="domain" description="HTH cro/C1-type" evidence="1">
    <location>
        <begin position="16"/>
        <end position="70"/>
    </location>
</feature>
<dbReference type="SUPFAM" id="SSF47413">
    <property type="entry name" value="lambda repressor-like DNA-binding domains"/>
    <property type="match status" value="1"/>
</dbReference>
<sequence length="145" mass="15838">MATRLNPIDAHVGGRVRLRRQLMGLSQEKLGQRVGLTFQQIQKYERGANRIGAGRLFLIAHALNVPVSFFYEDVGTVTAEEGGDGIDDGFDWLVMDGPEAQTLAFNFSRIQDPRARARVVELARTISDGLAATSPKNALDSDVAP</sequence>